<dbReference type="SUPFAM" id="SSF50044">
    <property type="entry name" value="SH3-domain"/>
    <property type="match status" value="1"/>
</dbReference>
<dbReference type="OrthoDB" id="1030757at2"/>
<protein>
    <submittedName>
        <fullName evidence="4">Variant SH3 domain</fullName>
    </submittedName>
</protein>
<dbReference type="Gene3D" id="2.30.30.40">
    <property type="entry name" value="SH3 Domains"/>
    <property type="match status" value="1"/>
</dbReference>
<dbReference type="AlphaFoldDB" id="A0A2C6DKP8"/>
<evidence type="ECO:0000313" key="4">
    <source>
        <dbReference type="EMBL" id="VFS47017.1"/>
    </source>
</evidence>
<evidence type="ECO:0000313" key="5">
    <source>
        <dbReference type="Proteomes" id="UP000224974"/>
    </source>
</evidence>
<dbReference type="EMBL" id="CAADJA010000002">
    <property type="protein sequence ID" value="VFS47017.1"/>
    <property type="molecule type" value="Genomic_DNA"/>
</dbReference>
<proteinExistence type="predicted"/>
<evidence type="ECO:0000256" key="1">
    <source>
        <dbReference type="ARBA" id="ARBA00022443"/>
    </source>
</evidence>
<organism evidence="3 5">
    <name type="scientific">Budvicia aquatica</name>
    <dbReference type="NCBI Taxonomy" id="82979"/>
    <lineage>
        <taxon>Bacteria</taxon>
        <taxon>Pseudomonadati</taxon>
        <taxon>Pseudomonadota</taxon>
        <taxon>Gammaproteobacteria</taxon>
        <taxon>Enterobacterales</taxon>
        <taxon>Budviciaceae</taxon>
        <taxon>Budvicia</taxon>
    </lineage>
</organism>
<reference evidence="5" key="1">
    <citation type="submission" date="2017-09" db="EMBL/GenBank/DDBJ databases">
        <title>FDA dAtabase for Regulatory Grade micrObial Sequences (FDA-ARGOS): Supporting development and validation of Infectious Disease Dx tests.</title>
        <authorList>
            <person name="Minogue T."/>
            <person name="Wolcott M."/>
            <person name="Wasieloski L."/>
            <person name="Aguilar W."/>
            <person name="Moore D."/>
            <person name="Tallon L."/>
            <person name="Sadzewicz L."/>
            <person name="Ott S."/>
            <person name="Zhao X."/>
            <person name="Nagaraj S."/>
            <person name="Vavikolanu K."/>
            <person name="Aluvathingal J."/>
            <person name="Nadendla S."/>
            <person name="Sichtig H."/>
        </authorList>
    </citation>
    <scope>NUCLEOTIDE SEQUENCE [LARGE SCALE GENOMIC DNA]</scope>
    <source>
        <strain evidence="5">FDAARGOS_387</strain>
    </source>
</reference>
<name>A0A2C6DKP8_9GAMM</name>
<dbReference type="STRING" id="1111728.GCA_000427805_01195"/>
<evidence type="ECO:0000259" key="2">
    <source>
        <dbReference type="Pfam" id="PF07653"/>
    </source>
</evidence>
<dbReference type="Proteomes" id="UP000373449">
    <property type="component" value="Unassembled WGS sequence"/>
</dbReference>
<gene>
    <name evidence="3" type="ORF">CRN84_06045</name>
    <name evidence="4" type="ORF">NCTC12282_01951</name>
</gene>
<reference evidence="3" key="2">
    <citation type="submission" date="2017-09" db="EMBL/GenBank/DDBJ databases">
        <title>FDA dAtabase for Regulatory Grade micrObial Sequences (FDA-ARGOS): Supporting development and validation of Infectious Disease Dx tests.</title>
        <authorList>
            <person name="Minogue T."/>
            <person name="Wolcott M."/>
            <person name="Wasieloski L."/>
            <person name="Aguilar W."/>
            <person name="Moore D."/>
            <person name="Tallon L.J."/>
            <person name="Sadzewicz L."/>
            <person name="Ott S."/>
            <person name="Zhao X."/>
            <person name="Nagaraj S."/>
            <person name="Vavikolanu K."/>
            <person name="Aluvathingal J."/>
            <person name="Nadendla S."/>
            <person name="Sichtig H."/>
        </authorList>
    </citation>
    <scope>NUCLEOTIDE SEQUENCE</scope>
    <source>
        <strain evidence="3">FDAARGOS_387</strain>
    </source>
</reference>
<feature type="domain" description="SH3" evidence="2">
    <location>
        <begin position="2"/>
        <end position="58"/>
    </location>
</feature>
<evidence type="ECO:0000313" key="3">
    <source>
        <dbReference type="EMBL" id="PHI28902.1"/>
    </source>
</evidence>
<dbReference type="InterPro" id="IPR001452">
    <property type="entry name" value="SH3_domain"/>
</dbReference>
<dbReference type="Pfam" id="PF07653">
    <property type="entry name" value="SH3_2"/>
    <property type="match status" value="1"/>
</dbReference>
<sequence>MKYRVIKQHTSEYPNPIVMAKGDRLIIGEKFDDNQAWNDWYFCETQDRVKGWVPKQVINWLSGNQGEVLTGIKELNGWIWCQHPDSKEEGWVPAENLVQD</sequence>
<dbReference type="EMBL" id="PDDX01000001">
    <property type="protein sequence ID" value="PHI28902.1"/>
    <property type="molecule type" value="Genomic_DNA"/>
</dbReference>
<accession>A0A2C6DKP8</accession>
<evidence type="ECO:0000313" key="6">
    <source>
        <dbReference type="Proteomes" id="UP000373449"/>
    </source>
</evidence>
<dbReference type="RefSeq" id="WP_029094302.1">
    <property type="nucleotide sequence ID" value="NZ_CAADJA010000002.1"/>
</dbReference>
<reference evidence="4 6" key="3">
    <citation type="submission" date="2019-03" db="EMBL/GenBank/DDBJ databases">
        <authorList>
            <consortium name="Pathogen Informatics"/>
        </authorList>
    </citation>
    <scope>NUCLEOTIDE SEQUENCE [LARGE SCALE GENOMIC DNA]</scope>
    <source>
        <strain evidence="4 6">NCTC12282</strain>
    </source>
</reference>
<dbReference type="InterPro" id="IPR036028">
    <property type="entry name" value="SH3-like_dom_sf"/>
</dbReference>
<dbReference type="InterPro" id="IPR014593">
    <property type="entry name" value="UCP034961_SH3_2"/>
</dbReference>
<dbReference type="PIRSF" id="PIRSF034961">
    <property type="entry name" value="UCP034961_SH3_2"/>
    <property type="match status" value="1"/>
</dbReference>
<keyword evidence="5" id="KW-1185">Reference proteome</keyword>
<dbReference type="Proteomes" id="UP000224974">
    <property type="component" value="Unassembled WGS sequence"/>
</dbReference>
<keyword evidence="1" id="KW-0728">SH3 domain</keyword>